<evidence type="ECO:0000313" key="2">
    <source>
        <dbReference type="EMBL" id="RII00547.1"/>
    </source>
</evidence>
<sequence length="169" mass="20466">MNTGFWADFRIYREGRYMDKEALNRVLSMLEGAEDFYVPVKKIWKELSFQGYDLPQYNEFLDYLKKDKRFEIRRFKEVESEDENEEEMEKAGFYSGPRAKLRKRKITKEDMKRITLEHTQRVVGNLIKAYEVKPEDFPEDSEDQLIELMKRAKQLKEKIEEAFKEIGRK</sequence>
<reference evidence="2 3" key="1">
    <citation type="submission" date="2018-08" db="EMBL/GenBank/DDBJ databases">
        <title>Draft genome of candidate division NPL-UPA2 bacterium Unc8 that adapted to ultra-basic serpentinizing groundwater.</title>
        <authorList>
            <person name="Ishii S."/>
            <person name="Suzuki S."/>
            <person name="Nealson K.H."/>
        </authorList>
    </citation>
    <scope>NUCLEOTIDE SEQUENCE [LARGE SCALE GENOMIC DNA]</scope>
    <source>
        <strain evidence="2">Unc8</strain>
    </source>
</reference>
<gene>
    <name evidence="2" type="ORF">B9J77_02130</name>
</gene>
<organism evidence="2 3">
    <name type="scientific">candidate division NPL-UPA2 bacterium Unc8</name>
    <dbReference type="NCBI Taxonomy" id="1980939"/>
    <lineage>
        <taxon>Bacteria</taxon>
    </lineage>
</organism>
<feature type="coiled-coil region" evidence="1">
    <location>
        <begin position="142"/>
        <end position="169"/>
    </location>
</feature>
<proteinExistence type="predicted"/>
<dbReference type="EMBL" id="NDHY01000003">
    <property type="protein sequence ID" value="RII00547.1"/>
    <property type="molecule type" value="Genomic_DNA"/>
</dbReference>
<keyword evidence="1" id="KW-0175">Coiled coil</keyword>
<dbReference type="AlphaFoldDB" id="A0A399FWX8"/>
<dbReference type="Proteomes" id="UP000266287">
    <property type="component" value="Unassembled WGS sequence"/>
</dbReference>
<accession>A0A399FWX8</accession>
<evidence type="ECO:0000256" key="1">
    <source>
        <dbReference type="SAM" id="Coils"/>
    </source>
</evidence>
<evidence type="ECO:0000313" key="3">
    <source>
        <dbReference type="Proteomes" id="UP000266287"/>
    </source>
</evidence>
<comment type="caution">
    <text evidence="2">The sequence shown here is derived from an EMBL/GenBank/DDBJ whole genome shotgun (WGS) entry which is preliminary data.</text>
</comment>
<name>A0A399FWX8_UNCN2</name>
<protein>
    <submittedName>
        <fullName evidence="2">Uncharacterized protein</fullName>
    </submittedName>
</protein>